<feature type="compositionally biased region" description="Polar residues" evidence="13">
    <location>
        <begin position="966"/>
        <end position="975"/>
    </location>
</feature>
<feature type="compositionally biased region" description="Low complexity" evidence="13">
    <location>
        <begin position="976"/>
        <end position="994"/>
    </location>
</feature>
<dbReference type="InterPro" id="IPR014020">
    <property type="entry name" value="Tensin_C2-dom"/>
</dbReference>
<dbReference type="Pfam" id="PF10409">
    <property type="entry name" value="PTEN_C2"/>
    <property type="match status" value="1"/>
</dbReference>
<dbReference type="InterPro" id="IPR000980">
    <property type="entry name" value="SH2"/>
</dbReference>
<feature type="region of interest" description="Disordered" evidence="13">
    <location>
        <begin position="871"/>
        <end position="1011"/>
    </location>
</feature>
<dbReference type="Pfam" id="PF00017">
    <property type="entry name" value="SH2"/>
    <property type="match status" value="1"/>
</dbReference>
<evidence type="ECO:0000256" key="10">
    <source>
        <dbReference type="ARBA" id="ARBA00022999"/>
    </source>
</evidence>
<dbReference type="PROSITE" id="PS00383">
    <property type="entry name" value="TYR_PHOSPHATASE_1"/>
    <property type="match status" value="1"/>
</dbReference>
<feature type="region of interest" description="Disordered" evidence="13">
    <location>
        <begin position="692"/>
        <end position="800"/>
    </location>
</feature>
<name>A0A8J9Z8T8_BRALA</name>
<comment type="similarity">
    <text evidence="4">Belongs to the PTEN phosphatase protein family.</text>
</comment>
<dbReference type="InterPro" id="IPR016130">
    <property type="entry name" value="Tyr_Pase_AS"/>
</dbReference>
<proteinExistence type="inferred from homology"/>
<dbReference type="InterPro" id="IPR051484">
    <property type="entry name" value="Tensin_PTEN_phosphatase"/>
</dbReference>
<feature type="compositionally biased region" description="Basic and acidic residues" evidence="13">
    <location>
        <begin position="654"/>
        <end position="664"/>
    </location>
</feature>
<evidence type="ECO:0000256" key="9">
    <source>
        <dbReference type="ARBA" id="ARBA00022949"/>
    </source>
</evidence>
<dbReference type="InterPro" id="IPR011993">
    <property type="entry name" value="PH-like_dom_sf"/>
</dbReference>
<dbReference type="InterPro" id="IPR029023">
    <property type="entry name" value="Tensin_phosphatase"/>
</dbReference>
<dbReference type="Gene3D" id="2.30.29.30">
    <property type="entry name" value="Pleckstrin-homology domain (PH domain)/Phosphotyrosine-binding domain (PTB)"/>
    <property type="match status" value="1"/>
</dbReference>
<evidence type="ECO:0000259" key="14">
    <source>
        <dbReference type="PROSITE" id="PS50001"/>
    </source>
</evidence>
<feature type="compositionally biased region" description="Polar residues" evidence="13">
    <location>
        <begin position="1070"/>
        <end position="1082"/>
    </location>
</feature>
<keyword evidence="19" id="KW-1185">Reference proteome</keyword>
<feature type="compositionally biased region" description="Low complexity" evidence="13">
    <location>
        <begin position="812"/>
        <end position="837"/>
    </location>
</feature>
<organism evidence="18 19">
    <name type="scientific">Branchiostoma lanceolatum</name>
    <name type="common">Common lancelet</name>
    <name type="synonym">Amphioxus lanceolatum</name>
    <dbReference type="NCBI Taxonomy" id="7740"/>
    <lineage>
        <taxon>Eukaryota</taxon>
        <taxon>Metazoa</taxon>
        <taxon>Chordata</taxon>
        <taxon>Cephalochordata</taxon>
        <taxon>Leptocardii</taxon>
        <taxon>Amphioxiformes</taxon>
        <taxon>Branchiostomatidae</taxon>
        <taxon>Branchiostoma</taxon>
    </lineage>
</organism>
<evidence type="ECO:0000256" key="4">
    <source>
        <dbReference type="ARBA" id="ARBA00007881"/>
    </source>
</evidence>
<dbReference type="CDD" id="cd01213">
    <property type="entry name" value="PTB_tensin"/>
    <property type="match status" value="1"/>
</dbReference>
<dbReference type="SUPFAM" id="SSF50729">
    <property type="entry name" value="PH domain-like"/>
    <property type="match status" value="1"/>
</dbReference>
<feature type="region of interest" description="Disordered" evidence="13">
    <location>
        <begin position="1102"/>
        <end position="1140"/>
    </location>
</feature>
<evidence type="ECO:0000256" key="1">
    <source>
        <dbReference type="ARBA" id="ARBA00004246"/>
    </source>
</evidence>
<dbReference type="InterPro" id="IPR036860">
    <property type="entry name" value="SH2_dom_sf"/>
</dbReference>
<evidence type="ECO:0000256" key="5">
    <source>
        <dbReference type="ARBA" id="ARBA00022490"/>
    </source>
</evidence>
<dbReference type="OrthoDB" id="6273691at2759"/>
<keyword evidence="11" id="KW-0966">Cell projection</keyword>
<keyword evidence="7" id="KW-0378">Hydrolase</keyword>
<dbReference type="InterPro" id="IPR013625">
    <property type="entry name" value="PTB"/>
</dbReference>
<keyword evidence="8" id="KW-0904">Protein phosphatase</keyword>
<feature type="compositionally biased region" description="Low complexity" evidence="13">
    <location>
        <begin position="1402"/>
        <end position="1415"/>
    </location>
</feature>
<keyword evidence="6" id="KW-0597">Phosphoprotein</keyword>
<dbReference type="Pfam" id="PF08416">
    <property type="entry name" value="PTB"/>
    <property type="match status" value="1"/>
</dbReference>
<evidence type="ECO:0000256" key="2">
    <source>
        <dbReference type="ARBA" id="ARBA00004316"/>
    </source>
</evidence>
<evidence type="ECO:0000259" key="16">
    <source>
        <dbReference type="PROSITE" id="PS51181"/>
    </source>
</evidence>
<keyword evidence="5" id="KW-0963">Cytoplasm</keyword>
<feature type="region of interest" description="Disordered" evidence="13">
    <location>
        <begin position="1173"/>
        <end position="1230"/>
    </location>
</feature>
<feature type="compositionally biased region" description="Polar residues" evidence="13">
    <location>
        <begin position="1827"/>
        <end position="1845"/>
    </location>
</feature>
<dbReference type="GO" id="GO:0005737">
    <property type="term" value="C:cytoplasm"/>
    <property type="evidence" value="ECO:0007669"/>
    <property type="project" value="UniProtKB-SubCell"/>
</dbReference>
<feature type="compositionally biased region" description="Low complexity" evidence="13">
    <location>
        <begin position="894"/>
        <end position="905"/>
    </location>
</feature>
<feature type="compositionally biased region" description="Polar residues" evidence="13">
    <location>
        <begin position="1416"/>
        <end position="1425"/>
    </location>
</feature>
<feature type="compositionally biased region" description="Low complexity" evidence="13">
    <location>
        <begin position="783"/>
        <end position="800"/>
    </location>
</feature>
<feature type="domain" description="SH2" evidence="14">
    <location>
        <begin position="1878"/>
        <end position="1987"/>
    </location>
</feature>
<dbReference type="PANTHER" id="PTHR45734:SF10">
    <property type="entry name" value="BLISTERY, ISOFORM A"/>
    <property type="match status" value="1"/>
</dbReference>
<dbReference type="PROSITE" id="PS50001">
    <property type="entry name" value="SH2"/>
    <property type="match status" value="1"/>
</dbReference>
<keyword evidence="9" id="KW-0965">Cell junction</keyword>
<feature type="compositionally biased region" description="Low complexity" evidence="13">
    <location>
        <begin position="465"/>
        <end position="495"/>
    </location>
</feature>
<feature type="compositionally biased region" description="Low complexity" evidence="13">
    <location>
        <begin position="724"/>
        <end position="736"/>
    </location>
</feature>
<dbReference type="SUPFAM" id="SSF49562">
    <property type="entry name" value="C2 domain (Calcium/lipid-binding domain, CaLB)"/>
    <property type="match status" value="1"/>
</dbReference>
<evidence type="ECO:0000256" key="6">
    <source>
        <dbReference type="ARBA" id="ARBA00022553"/>
    </source>
</evidence>
<dbReference type="Proteomes" id="UP000838412">
    <property type="component" value="Chromosome 17"/>
</dbReference>
<dbReference type="InterPro" id="IPR033929">
    <property type="entry name" value="Tensin_PTB"/>
</dbReference>
<gene>
    <name evidence="18" type="primary">TNS1</name>
    <name evidence="18" type="ORF">BLAG_LOCUS10362</name>
</gene>
<feature type="region of interest" description="Disordered" evidence="13">
    <location>
        <begin position="1677"/>
        <end position="1709"/>
    </location>
</feature>
<comment type="subcellular location">
    <subcellularLocation>
        <location evidence="1">Cell junction</location>
        <location evidence="1">Focal adhesion</location>
    </subcellularLocation>
    <subcellularLocation>
        <location evidence="2">Cell projection</location>
    </subcellularLocation>
    <subcellularLocation>
        <location evidence="3">Cytoplasm</location>
    </subcellularLocation>
</comment>
<dbReference type="InterPro" id="IPR035012">
    <property type="entry name" value="Tensin-like_SH2"/>
</dbReference>
<dbReference type="GO" id="GO:0004721">
    <property type="term" value="F:phosphoprotein phosphatase activity"/>
    <property type="evidence" value="ECO:0007669"/>
    <property type="project" value="UniProtKB-KW"/>
</dbReference>
<feature type="compositionally biased region" description="Low complexity" evidence="13">
    <location>
        <begin position="1801"/>
        <end position="1817"/>
    </location>
</feature>
<evidence type="ECO:0000256" key="8">
    <source>
        <dbReference type="ARBA" id="ARBA00022912"/>
    </source>
</evidence>
<dbReference type="CDD" id="cd09927">
    <property type="entry name" value="SH2_Tensin_like"/>
    <property type="match status" value="1"/>
</dbReference>
<feature type="region of interest" description="Disordered" evidence="13">
    <location>
        <begin position="812"/>
        <end position="859"/>
    </location>
</feature>
<evidence type="ECO:0000256" key="11">
    <source>
        <dbReference type="ARBA" id="ARBA00023273"/>
    </source>
</evidence>
<feature type="compositionally biased region" description="Low complexity" evidence="13">
    <location>
        <begin position="1688"/>
        <end position="1707"/>
    </location>
</feature>
<dbReference type="FunFam" id="3.30.505.10:FF:000002">
    <property type="entry name" value="Tensin 1"/>
    <property type="match status" value="1"/>
</dbReference>
<dbReference type="SUPFAM" id="SSF52799">
    <property type="entry name" value="(Phosphotyrosine protein) phosphatases II"/>
    <property type="match status" value="1"/>
</dbReference>
<dbReference type="InterPro" id="IPR000387">
    <property type="entry name" value="Tyr_Pase_dom"/>
</dbReference>
<feature type="region of interest" description="Disordered" evidence="13">
    <location>
        <begin position="617"/>
        <end position="675"/>
    </location>
</feature>
<feature type="region of interest" description="Disordered" evidence="13">
    <location>
        <begin position="1579"/>
        <end position="1655"/>
    </location>
</feature>
<dbReference type="GO" id="GO:0042995">
    <property type="term" value="C:cell projection"/>
    <property type="evidence" value="ECO:0007669"/>
    <property type="project" value="UniProtKB-SubCell"/>
</dbReference>
<feature type="region of interest" description="Disordered" evidence="13">
    <location>
        <begin position="1067"/>
        <end position="1087"/>
    </location>
</feature>
<evidence type="ECO:0000256" key="12">
    <source>
        <dbReference type="PROSITE-ProRule" id="PRU00191"/>
    </source>
</evidence>
<dbReference type="Gene3D" id="3.30.505.10">
    <property type="entry name" value="SH2 domain"/>
    <property type="match status" value="1"/>
</dbReference>
<feature type="compositionally biased region" description="Polar residues" evidence="13">
    <location>
        <begin position="1433"/>
        <end position="1451"/>
    </location>
</feature>
<dbReference type="CDD" id="cd14508">
    <property type="entry name" value="PTP_tensin"/>
    <property type="match status" value="1"/>
</dbReference>
<feature type="domain" description="Tyrosine specific protein phosphatases" evidence="15">
    <location>
        <begin position="151"/>
        <end position="228"/>
    </location>
</feature>
<feature type="region of interest" description="Disordered" evidence="13">
    <location>
        <begin position="1293"/>
        <end position="1313"/>
    </location>
</feature>
<feature type="compositionally biased region" description="Polar residues" evidence="13">
    <location>
        <begin position="692"/>
        <end position="712"/>
    </location>
</feature>
<feature type="region of interest" description="Disordered" evidence="13">
    <location>
        <begin position="1735"/>
        <end position="1845"/>
    </location>
</feature>
<dbReference type="PANTHER" id="PTHR45734">
    <property type="entry name" value="TENSIN"/>
    <property type="match status" value="1"/>
</dbReference>
<dbReference type="InterPro" id="IPR003595">
    <property type="entry name" value="Tyr_Pase_cat"/>
</dbReference>
<dbReference type="FunFam" id="2.30.29.30:FF:000039">
    <property type="entry name" value="Tensin 1"/>
    <property type="match status" value="1"/>
</dbReference>
<feature type="domain" description="Phosphatase tensin-type" evidence="16">
    <location>
        <begin position="83"/>
        <end position="239"/>
    </location>
</feature>
<feature type="compositionally biased region" description="Basic and acidic residues" evidence="13">
    <location>
        <begin position="1742"/>
        <end position="1754"/>
    </location>
</feature>
<feature type="compositionally biased region" description="Basic and acidic residues" evidence="13">
    <location>
        <begin position="1452"/>
        <end position="1464"/>
    </location>
</feature>
<dbReference type="PROSITE" id="PS50056">
    <property type="entry name" value="TYR_PHOSPHATASE_2"/>
    <property type="match status" value="1"/>
</dbReference>
<feature type="region of interest" description="Disordered" evidence="13">
    <location>
        <begin position="1990"/>
        <end position="2013"/>
    </location>
</feature>
<dbReference type="SMART" id="SM00404">
    <property type="entry name" value="PTPc_motif"/>
    <property type="match status" value="1"/>
</dbReference>
<dbReference type="InterPro" id="IPR035892">
    <property type="entry name" value="C2_domain_sf"/>
</dbReference>
<dbReference type="SUPFAM" id="SSF55550">
    <property type="entry name" value="SH2 domain"/>
    <property type="match status" value="1"/>
</dbReference>
<evidence type="ECO:0000256" key="3">
    <source>
        <dbReference type="ARBA" id="ARBA00004496"/>
    </source>
</evidence>
<accession>A0A8J9Z8T8</accession>
<dbReference type="GO" id="GO:0005925">
    <property type="term" value="C:focal adhesion"/>
    <property type="evidence" value="ECO:0007669"/>
    <property type="project" value="UniProtKB-SubCell"/>
</dbReference>
<evidence type="ECO:0000259" key="15">
    <source>
        <dbReference type="PROSITE" id="PS50056"/>
    </source>
</evidence>
<feature type="compositionally biased region" description="Polar residues" evidence="13">
    <location>
        <begin position="1525"/>
        <end position="1543"/>
    </location>
</feature>
<dbReference type="SMART" id="SM00462">
    <property type="entry name" value="PTB"/>
    <property type="match status" value="1"/>
</dbReference>
<evidence type="ECO:0000313" key="19">
    <source>
        <dbReference type="Proteomes" id="UP000838412"/>
    </source>
</evidence>
<dbReference type="EMBL" id="OV696702">
    <property type="protein sequence ID" value="CAH1249162.1"/>
    <property type="molecule type" value="Genomic_DNA"/>
</dbReference>
<dbReference type="Pfam" id="PF22785">
    <property type="entry name" value="Tc-R-P"/>
    <property type="match status" value="1"/>
</dbReference>
<dbReference type="Gene3D" id="2.60.40.1110">
    <property type="match status" value="1"/>
</dbReference>
<dbReference type="SMART" id="SM00252">
    <property type="entry name" value="SH2"/>
    <property type="match status" value="1"/>
</dbReference>
<reference evidence="18" key="1">
    <citation type="submission" date="2022-01" db="EMBL/GenBank/DDBJ databases">
        <authorList>
            <person name="Braso-Vives M."/>
        </authorList>
    </citation>
    <scope>NUCLEOTIDE SEQUENCE</scope>
</reference>
<dbReference type="SMART" id="SM01326">
    <property type="entry name" value="PTEN_C2"/>
    <property type="match status" value="1"/>
</dbReference>
<sequence length="2213" mass="243306">MEGVTVEGRLQIRDEEQTNSRGDQVIDRKIRPQKLQKFGQQEDLLYTQTKRRSIGNVAQALTVTNGSFKVRNLKQTKMTESRAMSFPAGGLESTYRNNLKDVAKMLQTKHGDNYMIFNVSEKRYDISKLNTQGCPDVLDFGWPDHHAPPLERLCSICKSMDSWLNSDPNHVVVVHCKGGKGRTGVVIAAYMHYSNICASAEQALDRFAMKRFYDEKVAGVTQPSQRRYVHYFAGLLSGNIKMNNNPLFLHNIVIHGIPNFDSKGEAPSKLTTTKLFRNSRKGCRPFVKIYQAMQPIYTTGVYNVTADMSRISIAVEPGLQLRGDILIKCYHKKYRSATRDVIFRVQFHTCAISDYGLIFPKAELDEAFKDDRFPDNGKIEFIFSASPAPIQGNGIVRNEKTIAVDTNTNDPLIRWDSYENFNQTRSDSSECEVEVEHERGPVDGSLYAQVRKKERKSSSDRENENIPSPTTNGPTIPNGPATFSVSSDSGNSSTTERSDRGELSPYSPAIDPSSSNLDELLDNVELAVEKSEPRMVNGVFPETVETHSRNVDVDEAGNVVSQESKSKVWELRQNKPGLKMEQRVQTSHQTVTIQHHTVNGKDVPKVEKYEKLEIMNGVNGPVSDRSPGGSYKLTGLDRETDILDDSPPVKSQPKGRDPMMELHIGDLQGPPSPENIQNVEVQQQVRRAYTVNVQRNSPQLTNRSKPALTNPQPEKPVMNGPIRASPAPSNPSPQANIRSPPPCSASPTPEEMAGLTWLQQQQLKLKRKREMQRFGPPHTPDYSSSTLPPSSSPYAHPGSSLITTTTVQTFTYSTTSTSSPLAASPQSSPQIQTTSPPRCGVATPFAIASQPPQKQGVVMTQEKTFQEYTNELLSKKPPAPQRMHSPKRSERKQVTPTTTVTVTPVLERPASPQVPTRSSSKDAMMRRGWQSHGRPLGRQMSDTTHDRERPFVQPKGYEPTGYEPLVTTTPVQPYQSASYTSSYSSVSSTPSSSPHIGLRATPPPTRKAAPDPDFGIYSKAEVVETEQGPDKKGLVGQRVKEFEGTLRFAGNWPYRLESEMAGTMHGTGSRYVNGNGNPQENGSHIGWNDYHSKLRQLQDDLKVEEQRPGPSRYLRRTRSTSGYESDSATYSPPSLRRREPVERCLSPELVHTLSKNPGARPKEDIHSYLEDLDEASQLDRGQGLRRPTSPDSVDGYGEPTTPNFPTTPRTPYANLGKSPTGKSPIYGKTPLSELGLKGMVEPISPPSPPQEGQKDLLARSFVEQRAESAVRKGFKPGELTPMTKWSYTAKASGPKYTQAAGGAPPDREPEMTTPMDQNLTVEVDVLTADLTSSFVGGEEPRVLPQAPPSPDIWEPAIGPTQVNGRGPYDRGPYDRGPGSYGRRPGLYGQEDVPRTETNVLQKSSILTTTISTTKTPGRQPTPSETRVQEIEVSAQNSASPRGIPRSSSVRQESPEEGKTWERPRSVSPASVEISPPNRPVSPQKTDVSPVSRGAPLHIEEEEPALTPTILSLGFKQLSGEEQKRSVSPQLRSPPRNRNASSPDYFNYSHKQEVIEPWDFSNPSPPPQRRALSPLLNTVSSTSRERTANNFNSPPPQSQNVHYKSPNLTLPLHQSAVTPSRERSLSPLRGYSRALTPPQSRRQVSPLDDRTPSPPFDVIALQSDTEVFVEDIGLHSIPPGYAAIPPLTPSRTPSTSSTRSSPNFLSSSKSGESHYMFLDDFSQQLQSQQARYATLQLPPSRPARSEPPQEARERQVTSVGHHPPSQQRPPYQPPLDHTPPQLTHHPPPPQERSYLPRYRTISTASTSSERSMPSPASSLGTLPAGSLANGSQGPASGRSSPASVYFQSQRSSMTSLADSGVEVFRSGTPMFVKDTSSYWYKPNISRDEAIAMLKDKSPGTFIVRDSHSFPGAFGLALKVATPPPAVLQQGRKGDMSNELVRHFLIEPTSRGVKLKGCANEPVFGSLSALVYQHSITPLALPCKLLLPETDPADPNAPVASAKPLETPTPQRRTENEIESIELIEMEVQAADPGLLAATSPTAVSSPKADLGGSSAQTLLQQGAACNVLYINSIDMESLTGPNAVRKAMAMTTSLDPPPTATTVHFKVSSQGITLTDSERKIFFRRHYPVNSVTYCGMDPEDRRWKHTGQSSTLSAKCFGFVARKVGSSVDNACHLFAELDPDQPASAIVNFVSKVMIGSHRRESGGSQQSIQSI</sequence>
<protein>
    <submittedName>
        <fullName evidence="18">TNS1 protein</fullName>
    </submittedName>
</protein>
<evidence type="ECO:0000256" key="7">
    <source>
        <dbReference type="ARBA" id="ARBA00022801"/>
    </source>
</evidence>
<evidence type="ECO:0000256" key="13">
    <source>
        <dbReference type="SAM" id="MobiDB-lite"/>
    </source>
</evidence>
<feature type="compositionally biased region" description="Pro residues" evidence="13">
    <location>
        <begin position="1765"/>
        <end position="1776"/>
    </location>
</feature>
<dbReference type="InterPro" id="IPR029021">
    <property type="entry name" value="Prot-tyrosine_phosphatase-like"/>
</dbReference>
<dbReference type="PROSITE" id="PS51182">
    <property type="entry name" value="C2_TENSIN"/>
    <property type="match status" value="1"/>
</dbReference>
<feature type="domain" description="C2 tensin-type" evidence="17">
    <location>
        <begin position="244"/>
        <end position="386"/>
    </location>
</feature>
<feature type="compositionally biased region" description="Polar residues" evidence="13">
    <location>
        <begin position="1119"/>
        <end position="1132"/>
    </location>
</feature>
<dbReference type="Gene3D" id="3.90.190.10">
    <property type="entry name" value="Protein tyrosine phosphatase superfamily"/>
    <property type="match status" value="1"/>
</dbReference>
<dbReference type="PROSITE" id="PS51181">
    <property type="entry name" value="PPASE_TENSIN"/>
    <property type="match status" value="1"/>
</dbReference>
<evidence type="ECO:0000313" key="18">
    <source>
        <dbReference type="EMBL" id="CAH1249162.1"/>
    </source>
</evidence>
<dbReference type="InterPro" id="IPR006020">
    <property type="entry name" value="PTB/PI_dom"/>
</dbReference>
<feature type="region of interest" description="Disordered" evidence="13">
    <location>
        <begin position="425"/>
        <end position="516"/>
    </location>
</feature>
<evidence type="ECO:0000259" key="17">
    <source>
        <dbReference type="PROSITE" id="PS51182"/>
    </source>
</evidence>
<feature type="region of interest" description="Disordered" evidence="13">
    <location>
        <begin position="1336"/>
        <end position="1544"/>
    </location>
</feature>
<keyword evidence="10 12" id="KW-0727">SH2 domain</keyword>
<feature type="compositionally biased region" description="Low complexity" evidence="13">
    <location>
        <begin position="1199"/>
        <end position="1211"/>
    </location>
</feature>